<feature type="region of interest" description="Disordered" evidence="2">
    <location>
        <begin position="1"/>
        <end position="60"/>
    </location>
</feature>
<dbReference type="AlphaFoldDB" id="A0A2R5FYY9"/>
<gene>
    <name evidence="3" type="ORF">FCC1311_001952</name>
</gene>
<evidence type="ECO:0000313" key="4">
    <source>
        <dbReference type="Proteomes" id="UP000241890"/>
    </source>
</evidence>
<evidence type="ECO:0000313" key="3">
    <source>
        <dbReference type="EMBL" id="GBG23976.1"/>
    </source>
</evidence>
<feature type="compositionally biased region" description="Basic and acidic residues" evidence="2">
    <location>
        <begin position="366"/>
        <end position="378"/>
    </location>
</feature>
<feature type="region of interest" description="Disordered" evidence="2">
    <location>
        <begin position="84"/>
        <end position="111"/>
    </location>
</feature>
<feature type="region of interest" description="Disordered" evidence="2">
    <location>
        <begin position="366"/>
        <end position="395"/>
    </location>
</feature>
<accession>A0A2R5FYY9</accession>
<feature type="compositionally biased region" description="Low complexity" evidence="2">
    <location>
        <begin position="88"/>
        <end position="111"/>
    </location>
</feature>
<feature type="coiled-coil region" evidence="1">
    <location>
        <begin position="157"/>
        <end position="205"/>
    </location>
</feature>
<dbReference type="Proteomes" id="UP000241890">
    <property type="component" value="Unassembled WGS sequence"/>
</dbReference>
<sequence>MEDLGGMARPRVDAEGADGARGGGGGGGLAGDPGGSWQQGAGRIPAGFRRHPGHTAGEDTVDDQLLIDVPHPALLYAHDEHARHLQQHQEQFHQQLHVGPPLPPQQQQQPQLVNLDSGVHELSATGPDHVQEQMKKDAGTDTDTQEAWVAERRRAVAKASKTARQKKKREMADLLEENKRLRIERAEFLAEIEELVAKVQEMREGGDIDTHIENELLKAQLAEYKKFISALQHMAAGIPTNDVTKRKLYEKGADYAISYVLSLLTRSVREKSRWRRADIPAELASMGGQPKLAMWFRHVDDFKPATGQRLQVRVDQLIPGIKPETLADVYWSLWNDQSVTQQFFNFADSKKNWENIKIEHVISESIDRTKKSTKDRPEAGPGPMHASEAPAQSGDTPQLIKVSYTRQFDPDADWVYVSTKTKQDISQAALHLPMGAESSSQEEEEDKRTKLESRAQGAVREGLGHINCATCYILARSTTTHHKMMLPASALEELESTALKEGQTINPFYLESCVVWEAAESSSAGDSPVSRMSVVLSLPETFNQRWLSGSKDIVDPNGKASLQFCKYVRGFSALLAEKLKSYLTQDASCTQTS</sequence>
<dbReference type="EMBL" id="BEYU01000001">
    <property type="protein sequence ID" value="GBG23976.1"/>
    <property type="molecule type" value="Genomic_DNA"/>
</dbReference>
<dbReference type="CDD" id="cd14686">
    <property type="entry name" value="bZIP"/>
    <property type="match status" value="1"/>
</dbReference>
<evidence type="ECO:0000256" key="2">
    <source>
        <dbReference type="SAM" id="MobiDB-lite"/>
    </source>
</evidence>
<keyword evidence="1" id="KW-0175">Coiled coil</keyword>
<dbReference type="InParanoid" id="A0A2R5FYY9"/>
<protein>
    <recommendedName>
        <fullName evidence="5">BZIP domain-containing protein</fullName>
    </recommendedName>
</protein>
<keyword evidence="4" id="KW-1185">Reference proteome</keyword>
<organism evidence="3 4">
    <name type="scientific">Hondaea fermentalgiana</name>
    <dbReference type="NCBI Taxonomy" id="2315210"/>
    <lineage>
        <taxon>Eukaryota</taxon>
        <taxon>Sar</taxon>
        <taxon>Stramenopiles</taxon>
        <taxon>Bigyra</taxon>
        <taxon>Labyrinthulomycetes</taxon>
        <taxon>Thraustochytrida</taxon>
        <taxon>Thraustochytriidae</taxon>
        <taxon>Hondaea</taxon>
    </lineage>
</organism>
<comment type="caution">
    <text evidence="3">The sequence shown here is derived from an EMBL/GenBank/DDBJ whole genome shotgun (WGS) entry which is preliminary data.</text>
</comment>
<evidence type="ECO:0008006" key="5">
    <source>
        <dbReference type="Google" id="ProtNLM"/>
    </source>
</evidence>
<feature type="compositionally biased region" description="Gly residues" evidence="2">
    <location>
        <begin position="19"/>
        <end position="34"/>
    </location>
</feature>
<evidence type="ECO:0000256" key="1">
    <source>
        <dbReference type="SAM" id="Coils"/>
    </source>
</evidence>
<reference evidence="3 4" key="1">
    <citation type="submission" date="2017-12" db="EMBL/GenBank/DDBJ databases">
        <title>Sequencing, de novo assembly and annotation of complete genome of a new Thraustochytrid species, strain FCC1311.</title>
        <authorList>
            <person name="Sedici K."/>
            <person name="Godart F."/>
            <person name="Aiese Cigliano R."/>
            <person name="Sanseverino W."/>
            <person name="Barakat M."/>
            <person name="Ortet P."/>
            <person name="Marechal E."/>
            <person name="Cagnac O."/>
            <person name="Amato A."/>
        </authorList>
    </citation>
    <scope>NUCLEOTIDE SEQUENCE [LARGE SCALE GENOMIC DNA]</scope>
</reference>
<proteinExistence type="predicted"/>
<name>A0A2R5FYY9_9STRA</name>